<evidence type="ECO:0000313" key="3">
    <source>
        <dbReference type="Proteomes" id="UP000192903"/>
    </source>
</evidence>
<dbReference type="RefSeq" id="WP_085420939.1">
    <property type="nucleotide sequence ID" value="NZ_FXAF01000003.1"/>
</dbReference>
<dbReference type="SUPFAM" id="SSF54427">
    <property type="entry name" value="NTF2-like"/>
    <property type="match status" value="1"/>
</dbReference>
<evidence type="ECO:0000313" key="2">
    <source>
        <dbReference type="EMBL" id="SMF17549.1"/>
    </source>
</evidence>
<dbReference type="STRING" id="464029.SAMN02982989_5546"/>
<name>A0A1X7DL63_9HYPH</name>
<sequence>MQQDAATRLQTFLDREDLFDLVRRERFARDQRRFDVMSACFHRDAQVRTSWYDGHGGEAYVEATRKWMSATGNSKHWVFPAFARMAGDRATVESPAMIFNRARLEGVEVDVHVFCRFFSRAVRETGTWKLMSFEVLFERDVMKPVNPSEALPVDWSALSAMRPSYKFLTYIQHVRGVKVNPDLLGDDRPDELSAFHAGEEDWLAGSDG</sequence>
<dbReference type="Pfam" id="PF13577">
    <property type="entry name" value="SnoaL_4"/>
    <property type="match status" value="1"/>
</dbReference>
<dbReference type="EMBL" id="FXAF01000003">
    <property type="protein sequence ID" value="SMF17549.1"/>
    <property type="molecule type" value="Genomic_DNA"/>
</dbReference>
<dbReference type="InterPro" id="IPR032710">
    <property type="entry name" value="NTF2-like_dom_sf"/>
</dbReference>
<dbReference type="InterPro" id="IPR037401">
    <property type="entry name" value="SnoaL-like"/>
</dbReference>
<accession>A0A1X7DL63</accession>
<organism evidence="2 3">
    <name type="scientific">Xaviernesmea oryzae</name>
    <dbReference type="NCBI Taxonomy" id="464029"/>
    <lineage>
        <taxon>Bacteria</taxon>
        <taxon>Pseudomonadati</taxon>
        <taxon>Pseudomonadota</taxon>
        <taxon>Alphaproteobacteria</taxon>
        <taxon>Hyphomicrobiales</taxon>
        <taxon>Rhizobiaceae</taxon>
        <taxon>Rhizobium/Agrobacterium group</taxon>
        <taxon>Xaviernesmea</taxon>
    </lineage>
</organism>
<evidence type="ECO:0000259" key="1">
    <source>
        <dbReference type="Pfam" id="PF13577"/>
    </source>
</evidence>
<dbReference type="OrthoDB" id="1492465at2"/>
<proteinExistence type="predicted"/>
<dbReference type="Proteomes" id="UP000192903">
    <property type="component" value="Unassembled WGS sequence"/>
</dbReference>
<dbReference type="AlphaFoldDB" id="A0A1X7DL63"/>
<feature type="domain" description="SnoaL-like" evidence="1">
    <location>
        <begin position="11"/>
        <end position="131"/>
    </location>
</feature>
<protein>
    <submittedName>
        <fullName evidence="2">SnoaL-like domain-containing protein</fullName>
    </submittedName>
</protein>
<reference evidence="3" key="1">
    <citation type="submission" date="2017-04" db="EMBL/GenBank/DDBJ databases">
        <authorList>
            <person name="Varghese N."/>
            <person name="Submissions S."/>
        </authorList>
    </citation>
    <scope>NUCLEOTIDE SEQUENCE [LARGE SCALE GENOMIC DNA]</scope>
    <source>
        <strain evidence="3">B4P</strain>
    </source>
</reference>
<dbReference type="Gene3D" id="3.10.450.50">
    <property type="match status" value="1"/>
</dbReference>
<gene>
    <name evidence="2" type="ORF">SAMN02982989_5546</name>
</gene>
<keyword evidence="3" id="KW-1185">Reference proteome</keyword>